<feature type="transmembrane region" description="Helical" evidence="7">
    <location>
        <begin position="143"/>
        <end position="163"/>
    </location>
</feature>
<feature type="transmembrane region" description="Helical" evidence="7">
    <location>
        <begin position="238"/>
        <end position="260"/>
    </location>
</feature>
<dbReference type="GO" id="GO:0046872">
    <property type="term" value="F:metal ion binding"/>
    <property type="evidence" value="ECO:0007669"/>
    <property type="project" value="UniProtKB-KW"/>
</dbReference>
<accession>A0A6P7X3F6</accession>
<keyword evidence="8" id="KW-1185">Reference proteome</keyword>
<comment type="subcellular location">
    <subcellularLocation>
        <location evidence="1">Membrane</location>
        <topology evidence="1">Multi-pass membrane protein</topology>
    </subcellularLocation>
</comment>
<evidence type="ECO:0000256" key="5">
    <source>
        <dbReference type="ARBA" id="ARBA00023136"/>
    </source>
</evidence>
<dbReference type="GO" id="GO:0033211">
    <property type="term" value="P:adiponectin-activated signaling pathway"/>
    <property type="evidence" value="ECO:0007669"/>
    <property type="project" value="TreeGrafter"/>
</dbReference>
<proteinExistence type="inferred from homology"/>
<dbReference type="AlphaFoldDB" id="A0A6P7X3F6"/>
<keyword evidence="4 7" id="KW-1133">Transmembrane helix</keyword>
<feature type="transmembrane region" description="Helical" evidence="7">
    <location>
        <begin position="208"/>
        <end position="226"/>
    </location>
</feature>
<keyword evidence="6" id="KW-0862">Zinc</keyword>
<evidence type="ECO:0000256" key="1">
    <source>
        <dbReference type="ARBA" id="ARBA00004141"/>
    </source>
</evidence>
<feature type="binding site" evidence="6">
    <location>
        <position position="310"/>
    </location>
    <ligand>
        <name>Zn(2+)</name>
        <dbReference type="ChEBI" id="CHEBI:29105"/>
    </ligand>
</feature>
<dbReference type="RefSeq" id="XP_030047911.1">
    <property type="nucleotide sequence ID" value="XM_030192051.1"/>
</dbReference>
<dbReference type="PANTHER" id="PTHR20855">
    <property type="entry name" value="ADIPOR/PROGESTIN RECEPTOR-RELATED"/>
    <property type="match status" value="1"/>
</dbReference>
<evidence type="ECO:0000313" key="9">
    <source>
        <dbReference type="RefSeq" id="XP_030047911.1"/>
    </source>
</evidence>
<dbReference type="PANTHER" id="PTHR20855:SF35">
    <property type="entry name" value="ADIPONECTIN RECEPTOR 2"/>
    <property type="match status" value="1"/>
</dbReference>
<keyword evidence="5 7" id="KW-0472">Membrane</keyword>
<comment type="similarity">
    <text evidence="2">Belongs to the ADIPOR family.</text>
</comment>
<evidence type="ECO:0000256" key="6">
    <source>
        <dbReference type="PIRSR" id="PIRSR604254-1"/>
    </source>
</evidence>
<dbReference type="GO" id="GO:0005886">
    <property type="term" value="C:plasma membrane"/>
    <property type="evidence" value="ECO:0007669"/>
    <property type="project" value="TreeGrafter"/>
</dbReference>
<dbReference type="GO" id="GO:0038023">
    <property type="term" value="F:signaling receptor activity"/>
    <property type="evidence" value="ECO:0007669"/>
    <property type="project" value="TreeGrafter"/>
</dbReference>
<name>A0A6P7X3F6_9AMPH</name>
<evidence type="ECO:0000256" key="2">
    <source>
        <dbReference type="ARBA" id="ARBA00007018"/>
    </source>
</evidence>
<dbReference type="OrthoDB" id="5585746at2759"/>
<dbReference type="Proteomes" id="UP000515156">
    <property type="component" value="Chromosome 2"/>
</dbReference>
<organism evidence="8 9">
    <name type="scientific">Microcaecilia unicolor</name>
    <dbReference type="NCBI Taxonomy" id="1415580"/>
    <lineage>
        <taxon>Eukaryota</taxon>
        <taxon>Metazoa</taxon>
        <taxon>Chordata</taxon>
        <taxon>Craniata</taxon>
        <taxon>Vertebrata</taxon>
        <taxon>Euteleostomi</taxon>
        <taxon>Amphibia</taxon>
        <taxon>Gymnophiona</taxon>
        <taxon>Siphonopidae</taxon>
        <taxon>Microcaecilia</taxon>
    </lineage>
</organism>
<reference evidence="9" key="1">
    <citation type="submission" date="2025-08" db="UniProtKB">
        <authorList>
            <consortium name="RefSeq"/>
        </authorList>
    </citation>
    <scope>IDENTIFICATION</scope>
</reference>
<feature type="binding site" evidence="6">
    <location>
        <position position="314"/>
    </location>
    <ligand>
        <name>Zn(2+)</name>
        <dbReference type="ChEBI" id="CHEBI:29105"/>
    </ligand>
</feature>
<dbReference type="KEGG" id="muo:115462004"/>
<dbReference type="Pfam" id="PF03006">
    <property type="entry name" value="HlyIII"/>
    <property type="match status" value="1"/>
</dbReference>
<evidence type="ECO:0000256" key="3">
    <source>
        <dbReference type="ARBA" id="ARBA00022692"/>
    </source>
</evidence>
<feature type="transmembrane region" description="Helical" evidence="7">
    <location>
        <begin position="184"/>
        <end position="202"/>
    </location>
</feature>
<feature type="transmembrane region" description="Helical" evidence="7">
    <location>
        <begin position="312"/>
        <end position="329"/>
    </location>
</feature>
<feature type="binding site" evidence="6">
    <location>
        <position position="164"/>
    </location>
    <ligand>
        <name>Zn(2+)</name>
        <dbReference type="ChEBI" id="CHEBI:29105"/>
    </ligand>
</feature>
<protein>
    <submittedName>
        <fullName evidence="9">Adiponectin receptor protein 2-like</fullName>
    </submittedName>
</protein>
<feature type="transmembrane region" description="Helical" evidence="7">
    <location>
        <begin position="272"/>
        <end position="292"/>
    </location>
</feature>
<feature type="transmembrane region" description="Helical" evidence="7">
    <location>
        <begin position="109"/>
        <end position="131"/>
    </location>
</feature>
<keyword evidence="6" id="KW-0479">Metal-binding</keyword>
<gene>
    <name evidence="9" type="primary">LOC115462004</name>
</gene>
<evidence type="ECO:0000313" key="8">
    <source>
        <dbReference type="Proteomes" id="UP000515156"/>
    </source>
</evidence>
<dbReference type="InParanoid" id="A0A6P7X3F6"/>
<dbReference type="GeneID" id="115462004"/>
<evidence type="ECO:0000256" key="4">
    <source>
        <dbReference type="ARBA" id="ARBA00022989"/>
    </source>
</evidence>
<keyword evidence="3 7" id="KW-0812">Transmembrane</keyword>
<dbReference type="InterPro" id="IPR004254">
    <property type="entry name" value="AdipoR/HlyIII-related"/>
</dbReference>
<sequence>MCDVTAACYDVKHHMTGQAEKQRKPNSRYFQGDQGSSIPVHHCGLCVSGLAHPGLQQRRVWERGWRLLPHARLPEWLKDNDFLLHGHRPPLSSFRACFRSIFRLHTETWNIWTHLIGFLFFLILGIGYMFSPNVNFAAPVQEKIVVGIFFLGAALCLGFSSLFHTVHCHSPNVARIFSRLDYSGITFLIVGSFIPWLYYAFYCYPQQRIFYLVTICILGITAIAISQWEGFSMPQYRFIRSGVFLGLGLTGLIPTLHIMITEGFIKAITYGQAGWLFLMAFLYILGVFLYTVRIPERLFPGWCDIWFHSHQIFHVLVVAAAFVHLHSLWQLQAFRSSHDGTCVNLNNSLQ</sequence>
<evidence type="ECO:0000256" key="7">
    <source>
        <dbReference type="SAM" id="Phobius"/>
    </source>
</evidence>